<keyword evidence="1" id="KW-0812">Transmembrane</keyword>
<dbReference type="EMBL" id="JAULSO010000002">
    <property type="protein sequence ID" value="KAK3687713.1"/>
    <property type="molecule type" value="Genomic_DNA"/>
</dbReference>
<name>A0AAE0X8B2_9PEZI</name>
<keyword evidence="3" id="KW-1185">Reference proteome</keyword>
<dbReference type="Proteomes" id="UP001270362">
    <property type="component" value="Unassembled WGS sequence"/>
</dbReference>
<evidence type="ECO:0000313" key="3">
    <source>
        <dbReference type="Proteomes" id="UP001270362"/>
    </source>
</evidence>
<gene>
    <name evidence="2" type="ORF">B0T22DRAFT_136968</name>
</gene>
<reference evidence="2" key="1">
    <citation type="journal article" date="2023" name="Mol. Phylogenet. Evol.">
        <title>Genome-scale phylogeny and comparative genomics of the fungal order Sordariales.</title>
        <authorList>
            <person name="Hensen N."/>
            <person name="Bonometti L."/>
            <person name="Westerberg I."/>
            <person name="Brannstrom I.O."/>
            <person name="Guillou S."/>
            <person name="Cros-Aarteil S."/>
            <person name="Calhoun S."/>
            <person name="Haridas S."/>
            <person name="Kuo A."/>
            <person name="Mondo S."/>
            <person name="Pangilinan J."/>
            <person name="Riley R."/>
            <person name="LaButti K."/>
            <person name="Andreopoulos B."/>
            <person name="Lipzen A."/>
            <person name="Chen C."/>
            <person name="Yan M."/>
            <person name="Daum C."/>
            <person name="Ng V."/>
            <person name="Clum A."/>
            <person name="Steindorff A."/>
            <person name="Ohm R.A."/>
            <person name="Martin F."/>
            <person name="Silar P."/>
            <person name="Natvig D.O."/>
            <person name="Lalanne C."/>
            <person name="Gautier V."/>
            <person name="Ament-Velasquez S.L."/>
            <person name="Kruys A."/>
            <person name="Hutchinson M.I."/>
            <person name="Powell A.J."/>
            <person name="Barry K."/>
            <person name="Miller A.N."/>
            <person name="Grigoriev I.V."/>
            <person name="Debuchy R."/>
            <person name="Gladieux P."/>
            <person name="Hiltunen Thoren M."/>
            <person name="Johannesson H."/>
        </authorList>
    </citation>
    <scope>NUCLEOTIDE SEQUENCE</scope>
    <source>
        <strain evidence="2">CBS 314.62</strain>
    </source>
</reference>
<organism evidence="2 3">
    <name type="scientific">Podospora appendiculata</name>
    <dbReference type="NCBI Taxonomy" id="314037"/>
    <lineage>
        <taxon>Eukaryota</taxon>
        <taxon>Fungi</taxon>
        <taxon>Dikarya</taxon>
        <taxon>Ascomycota</taxon>
        <taxon>Pezizomycotina</taxon>
        <taxon>Sordariomycetes</taxon>
        <taxon>Sordariomycetidae</taxon>
        <taxon>Sordariales</taxon>
        <taxon>Podosporaceae</taxon>
        <taxon>Podospora</taxon>
    </lineage>
</organism>
<proteinExistence type="predicted"/>
<protein>
    <submittedName>
        <fullName evidence="2">Uncharacterized protein</fullName>
    </submittedName>
</protein>
<evidence type="ECO:0000313" key="2">
    <source>
        <dbReference type="EMBL" id="KAK3687713.1"/>
    </source>
</evidence>
<feature type="transmembrane region" description="Helical" evidence="1">
    <location>
        <begin position="104"/>
        <end position="121"/>
    </location>
</feature>
<reference evidence="2" key="2">
    <citation type="submission" date="2023-06" db="EMBL/GenBank/DDBJ databases">
        <authorList>
            <consortium name="Lawrence Berkeley National Laboratory"/>
            <person name="Haridas S."/>
            <person name="Hensen N."/>
            <person name="Bonometti L."/>
            <person name="Westerberg I."/>
            <person name="Brannstrom I.O."/>
            <person name="Guillou S."/>
            <person name="Cros-Aarteil S."/>
            <person name="Calhoun S."/>
            <person name="Kuo A."/>
            <person name="Mondo S."/>
            <person name="Pangilinan J."/>
            <person name="Riley R."/>
            <person name="Labutti K."/>
            <person name="Andreopoulos B."/>
            <person name="Lipzen A."/>
            <person name="Chen C."/>
            <person name="Yanf M."/>
            <person name="Daum C."/>
            <person name="Ng V."/>
            <person name="Clum A."/>
            <person name="Steindorff A."/>
            <person name="Ohm R."/>
            <person name="Martin F."/>
            <person name="Silar P."/>
            <person name="Natvig D."/>
            <person name="Lalanne C."/>
            <person name="Gautier V."/>
            <person name="Ament-Velasquez S.L."/>
            <person name="Kruys A."/>
            <person name="Hutchinson M.I."/>
            <person name="Powell A.J."/>
            <person name="Barry K."/>
            <person name="Miller A.N."/>
            <person name="Grigoriev I.V."/>
            <person name="Debuchy R."/>
            <person name="Gladieux P."/>
            <person name="Thoren M.H."/>
            <person name="Johannesson H."/>
        </authorList>
    </citation>
    <scope>NUCLEOTIDE SEQUENCE</scope>
    <source>
        <strain evidence="2">CBS 314.62</strain>
    </source>
</reference>
<accession>A0AAE0X8B2</accession>
<comment type="caution">
    <text evidence="2">The sequence shown here is derived from an EMBL/GenBank/DDBJ whole genome shotgun (WGS) entry which is preliminary data.</text>
</comment>
<feature type="transmembrane region" description="Helical" evidence="1">
    <location>
        <begin position="44"/>
        <end position="64"/>
    </location>
</feature>
<dbReference type="AlphaFoldDB" id="A0AAE0X8B2"/>
<sequence length="128" mass="14115">MMSATHSADCADSPCQSMLWYGIARSVSLHASFLVNRRYRFSEVSLAAVVRYAVPMVVICVLFLGGGRGRVGEVEGQRYSPRRIVQAEGALACPRSHILLEDDMPSHFAAFTVVCFLSCMVERKPCGR</sequence>
<keyword evidence="1" id="KW-1133">Transmembrane helix</keyword>
<keyword evidence="1" id="KW-0472">Membrane</keyword>
<evidence type="ECO:0000256" key="1">
    <source>
        <dbReference type="SAM" id="Phobius"/>
    </source>
</evidence>